<reference evidence="1 2" key="1">
    <citation type="submission" date="2017-07" db="EMBL/GenBank/DDBJ databases">
        <title>Genome sequence of the Sordaria macrospora wild type strain R19027.</title>
        <authorList>
            <person name="Nowrousian M."/>
            <person name="Teichert I."/>
            <person name="Kueck U."/>
        </authorList>
    </citation>
    <scope>NUCLEOTIDE SEQUENCE [LARGE SCALE GENOMIC DNA]</scope>
    <source>
        <strain evidence="1 2">R19027</strain>
        <tissue evidence="1">Mycelium</tissue>
    </source>
</reference>
<name>A0A8S8ZWB6_SORMA</name>
<dbReference type="InterPro" id="IPR050587">
    <property type="entry name" value="GNT1/Glycosyltrans_8"/>
</dbReference>
<organism evidence="1 2">
    <name type="scientific">Sordaria macrospora</name>
    <dbReference type="NCBI Taxonomy" id="5147"/>
    <lineage>
        <taxon>Eukaryota</taxon>
        <taxon>Fungi</taxon>
        <taxon>Dikarya</taxon>
        <taxon>Ascomycota</taxon>
        <taxon>Pezizomycotina</taxon>
        <taxon>Sordariomycetes</taxon>
        <taxon>Sordariomycetidae</taxon>
        <taxon>Sordariales</taxon>
        <taxon>Sordariaceae</taxon>
        <taxon>Sordaria</taxon>
    </lineage>
</organism>
<dbReference type="InterPro" id="IPR029044">
    <property type="entry name" value="Nucleotide-diphossugar_trans"/>
</dbReference>
<dbReference type="OMA" id="DWIAAAH"/>
<dbReference type="Proteomes" id="UP000433876">
    <property type="component" value="Unassembled WGS sequence"/>
</dbReference>
<dbReference type="CDD" id="cd02537">
    <property type="entry name" value="GT8_Glycogenin"/>
    <property type="match status" value="1"/>
</dbReference>
<evidence type="ECO:0000313" key="1">
    <source>
        <dbReference type="EMBL" id="KAA8632585.1"/>
    </source>
</evidence>
<gene>
    <name evidence="1" type="ORF">SMACR_06656</name>
</gene>
<accession>A0A8S8ZWB6</accession>
<dbReference type="VEuPathDB" id="FungiDB:SMAC_06656"/>
<dbReference type="AlphaFoldDB" id="A0A8S8ZWB6"/>
<proteinExistence type="predicted"/>
<protein>
    <recommendedName>
        <fullName evidence="3">Glycosyltransferase family 8 protein</fullName>
    </recommendedName>
</protein>
<evidence type="ECO:0000313" key="2">
    <source>
        <dbReference type="Proteomes" id="UP000433876"/>
    </source>
</evidence>
<comment type="caution">
    <text evidence="1">The sequence shown here is derived from an EMBL/GenBank/DDBJ whole genome shotgun (WGS) entry which is preliminary data.</text>
</comment>
<dbReference type="SUPFAM" id="SSF53448">
    <property type="entry name" value="Nucleotide-diphospho-sugar transferases"/>
    <property type="match status" value="1"/>
</dbReference>
<evidence type="ECO:0008006" key="3">
    <source>
        <dbReference type="Google" id="ProtNLM"/>
    </source>
</evidence>
<dbReference type="PANTHER" id="PTHR11183">
    <property type="entry name" value="GLYCOGENIN SUBFAMILY MEMBER"/>
    <property type="match status" value="1"/>
</dbReference>
<dbReference type="GO" id="GO:0016757">
    <property type="term" value="F:glycosyltransferase activity"/>
    <property type="evidence" value="ECO:0007669"/>
    <property type="project" value="InterPro"/>
</dbReference>
<dbReference type="EMBL" id="NMPR01000052">
    <property type="protein sequence ID" value="KAA8632585.1"/>
    <property type="molecule type" value="Genomic_DNA"/>
</dbReference>
<dbReference type="Pfam" id="PF01501">
    <property type="entry name" value="Glyco_transf_8"/>
    <property type="match status" value="1"/>
</dbReference>
<sequence length="311" mass="35623">MTVDYPTNKIWSTLVTKRAYFGGALVLNHTLKKVGSRYQLKIMVTREAEADKDFMAAFAAAGIPTILIEGIEPTRKTKVNKAFWQKLAPWAMTEYERIVLLDSDQVILQNIDDLMTLDLPEGYIACAHACTCNPRKISHYPEDWIPKNCPFTSANQHTGSPAPIHPTSPPTHHLLNSGTVVLTPSKPQFDALIDAIETHPDVPHMVFPDQDILAIVYRGRWKPLPYVYNALKPMRDCHSALWRDEDVKVLHYILNKPWESRGFDGDDEVESTHRLWWEAWDEVEREWIGSEAGEEKRWLFERVVRPAVAPE</sequence>
<dbReference type="InterPro" id="IPR002495">
    <property type="entry name" value="Glyco_trans_8"/>
</dbReference>
<dbReference type="Gene3D" id="3.90.550.10">
    <property type="entry name" value="Spore Coat Polysaccharide Biosynthesis Protein SpsA, Chain A"/>
    <property type="match status" value="1"/>
</dbReference>